<gene>
    <name evidence="3" type="ORF">D9619_000076</name>
</gene>
<sequence length="270" mass="28701">MSTVKIDDSDPSITWSGSWERAGNSNEYNHTCSGSKNVGDTAIVTFTGTSITVYGTIVGPGNTPTSTYTLDDGPLSPSFRPDPPPGKLYGQAFFASPTLPYGTHKLNITDTTNTVTGLWLDYFIVTTAVNANTTLNSSSSIPQPTGGTSPTPKAHPSSWIIAVSVVVGGCALLAALALAIYIARRRRLKKNEVHVTQTAEPFPSQQSFQNIESSLESSYGFSGIHRKGDLALLQASSVRRSYDLPTSSGTGSLMSDFGPQPPMYTKRPTA</sequence>
<keyword evidence="2" id="KW-0812">Transmembrane</keyword>
<dbReference type="Proteomes" id="UP000567179">
    <property type="component" value="Unassembled WGS sequence"/>
</dbReference>
<dbReference type="Gene3D" id="2.60.120.260">
    <property type="entry name" value="Galactose-binding domain-like"/>
    <property type="match status" value="1"/>
</dbReference>
<evidence type="ECO:0000256" key="1">
    <source>
        <dbReference type="SAM" id="MobiDB-lite"/>
    </source>
</evidence>
<feature type="compositionally biased region" description="Polar residues" evidence="1">
    <location>
        <begin position="244"/>
        <end position="253"/>
    </location>
</feature>
<dbReference type="OrthoDB" id="3265734at2759"/>
<dbReference type="AlphaFoldDB" id="A0A8H5BE41"/>
<reference evidence="3 4" key="1">
    <citation type="journal article" date="2020" name="ISME J.">
        <title>Uncovering the hidden diversity of litter-decomposition mechanisms in mushroom-forming fungi.</title>
        <authorList>
            <person name="Floudas D."/>
            <person name="Bentzer J."/>
            <person name="Ahren D."/>
            <person name="Johansson T."/>
            <person name="Persson P."/>
            <person name="Tunlid A."/>
        </authorList>
    </citation>
    <scope>NUCLEOTIDE SEQUENCE [LARGE SCALE GENOMIC DNA]</scope>
    <source>
        <strain evidence="3 4">CBS 101986</strain>
    </source>
</reference>
<name>A0A8H5BE41_9AGAR</name>
<keyword evidence="2" id="KW-0472">Membrane</keyword>
<comment type="caution">
    <text evidence="3">The sequence shown here is derived from an EMBL/GenBank/DDBJ whole genome shotgun (WGS) entry which is preliminary data.</text>
</comment>
<feature type="transmembrane region" description="Helical" evidence="2">
    <location>
        <begin position="159"/>
        <end position="182"/>
    </location>
</feature>
<proteinExistence type="predicted"/>
<keyword evidence="2" id="KW-1133">Transmembrane helix</keyword>
<feature type="region of interest" description="Disordered" evidence="1">
    <location>
        <begin position="244"/>
        <end position="270"/>
    </location>
</feature>
<evidence type="ECO:0000313" key="4">
    <source>
        <dbReference type="Proteomes" id="UP000567179"/>
    </source>
</evidence>
<dbReference type="EMBL" id="JAACJJ010000028">
    <property type="protein sequence ID" value="KAF5321664.1"/>
    <property type="molecule type" value="Genomic_DNA"/>
</dbReference>
<evidence type="ECO:0000313" key="3">
    <source>
        <dbReference type="EMBL" id="KAF5321664.1"/>
    </source>
</evidence>
<organism evidence="3 4">
    <name type="scientific">Psilocybe cf. subviscida</name>
    <dbReference type="NCBI Taxonomy" id="2480587"/>
    <lineage>
        <taxon>Eukaryota</taxon>
        <taxon>Fungi</taxon>
        <taxon>Dikarya</taxon>
        <taxon>Basidiomycota</taxon>
        <taxon>Agaricomycotina</taxon>
        <taxon>Agaricomycetes</taxon>
        <taxon>Agaricomycetidae</taxon>
        <taxon>Agaricales</taxon>
        <taxon>Agaricineae</taxon>
        <taxon>Strophariaceae</taxon>
        <taxon>Psilocybe</taxon>
    </lineage>
</organism>
<accession>A0A8H5BE41</accession>
<protein>
    <submittedName>
        <fullName evidence="3">Uncharacterized protein</fullName>
    </submittedName>
</protein>
<keyword evidence="4" id="KW-1185">Reference proteome</keyword>
<evidence type="ECO:0000256" key="2">
    <source>
        <dbReference type="SAM" id="Phobius"/>
    </source>
</evidence>